<dbReference type="RefSeq" id="WP_109571392.1">
    <property type="nucleotide sequence ID" value="NZ_CP025958.1"/>
</dbReference>
<evidence type="ECO:0000256" key="1">
    <source>
        <dbReference type="SAM" id="MobiDB-lite"/>
    </source>
</evidence>
<evidence type="ECO:0000313" key="3">
    <source>
        <dbReference type="Proteomes" id="UP000245802"/>
    </source>
</evidence>
<evidence type="ECO:0008006" key="4">
    <source>
        <dbReference type="Google" id="ProtNLM"/>
    </source>
</evidence>
<dbReference type="AlphaFoldDB" id="A0A2Z3H9U7"/>
<dbReference type="SUPFAM" id="SSF48452">
    <property type="entry name" value="TPR-like"/>
    <property type="match status" value="3"/>
</dbReference>
<dbReference type="KEGG" id="gog:C1280_34735"/>
<dbReference type="Proteomes" id="UP000245802">
    <property type="component" value="Chromosome"/>
</dbReference>
<reference evidence="2 3" key="1">
    <citation type="submission" date="2018-01" db="EMBL/GenBank/DDBJ databases">
        <title>G. obscuriglobus.</title>
        <authorList>
            <person name="Franke J."/>
            <person name="Blomberg W."/>
            <person name="Selmecki A."/>
        </authorList>
    </citation>
    <scope>NUCLEOTIDE SEQUENCE [LARGE SCALE GENOMIC DNA]</scope>
    <source>
        <strain evidence="2 3">DSM 5831</strain>
    </source>
</reference>
<accession>A0A2Z3H9U7</accession>
<protein>
    <recommendedName>
        <fullName evidence="4">Tetratricopeptide repeat protein</fullName>
    </recommendedName>
</protein>
<organism evidence="2 3">
    <name type="scientific">Gemmata obscuriglobus</name>
    <dbReference type="NCBI Taxonomy" id="114"/>
    <lineage>
        <taxon>Bacteria</taxon>
        <taxon>Pseudomonadati</taxon>
        <taxon>Planctomycetota</taxon>
        <taxon>Planctomycetia</taxon>
        <taxon>Gemmatales</taxon>
        <taxon>Gemmataceae</taxon>
        <taxon>Gemmata</taxon>
    </lineage>
</organism>
<gene>
    <name evidence="2" type="ORF">C1280_34735</name>
</gene>
<dbReference type="Gene3D" id="1.25.40.10">
    <property type="entry name" value="Tetratricopeptide repeat domain"/>
    <property type="match status" value="2"/>
</dbReference>
<dbReference type="InterPro" id="IPR011990">
    <property type="entry name" value="TPR-like_helical_dom_sf"/>
</dbReference>
<keyword evidence="3" id="KW-1185">Reference proteome</keyword>
<dbReference type="EMBL" id="CP025958">
    <property type="protein sequence ID" value="AWM41651.1"/>
    <property type="molecule type" value="Genomic_DNA"/>
</dbReference>
<proteinExistence type="predicted"/>
<sequence length="797" mass="86546">MATDTAPPSPAPGGALGPAPRGGRAQTSAADPTTHLWQLPVLLIGVGVFVSAWQGWLPAGQSDPASAFRRAVESLRGSYEKHAPDPEELKANLTRVATEIDTFPEHAPLARFHLGSGYVRLAEITPALEESRGYWTLARQHFERVDENQIRDPNDAPRLSFRKAKVRAAVGLPADAPAADLALLTTVLNAPPPGEEGGDTKRLIADLALRQNPPDLAGAKVALNDYVRSAGPVTPAASLARARLKLAAIFLLTKEYEHARKWLGQIGADAPVDVFAPAKAEMARVLMAEGDYAGATKELDALRAVPGLPTVYRVGSAYDLGVCKLRLREPDAALKLFEEAVKGTGEEAVAAAVQLAELHLRSQDQNRHKAAVPLLMDAVKAAKSAADFRNEFVAVAEVQAAFELAVTTLLADGAFEPALTVADAYGAVAASGREREKRADVLAAWGTAIMKSQSPTEAGPKLKAAADEYAALVAFQPGTDGKLELLRRASELYRRANDPGAAVQRLQEAVKLPNIPAQLIGSVWLELADAMLAAKQTDGVWRVFNEVMATEGYASTATRYRLARQFVDSRHAGLVPMGRALFEQIAKQQNVSPAEREYHERALTELANDLIQQGNFNDAEARVRTQLSIYPNGPEAPLARLLLGVCLLWKADAPGTEPADAAKWREEAVAAFKQIVADCNRIEQRNTKLKDGEQWLRLQASLRILKAYQQMGKSNDLLGEASRLLDQHKGTVDELIILSLMYHAFKQNNDPVSMAAIRDRMKEAFDKLPPSAFPQTGEEKEYSRGYWLTKWFAPEPK</sequence>
<name>A0A2Z3H9U7_9BACT</name>
<dbReference type="OrthoDB" id="260577at2"/>
<evidence type="ECO:0000313" key="2">
    <source>
        <dbReference type="EMBL" id="AWM41651.1"/>
    </source>
</evidence>
<feature type="region of interest" description="Disordered" evidence="1">
    <location>
        <begin position="1"/>
        <end position="30"/>
    </location>
</feature>